<dbReference type="EMBL" id="JACAZH010000013">
    <property type="protein sequence ID" value="KAF7351545.1"/>
    <property type="molecule type" value="Genomic_DNA"/>
</dbReference>
<protein>
    <recommendedName>
        <fullName evidence="3">F-box domain-containing protein</fullName>
    </recommendedName>
</protein>
<keyword evidence="2" id="KW-1185">Reference proteome</keyword>
<evidence type="ECO:0000313" key="1">
    <source>
        <dbReference type="EMBL" id="KAF7351545.1"/>
    </source>
</evidence>
<name>A0A8H6Y4I8_9AGAR</name>
<organism evidence="1 2">
    <name type="scientific">Mycena sanguinolenta</name>
    <dbReference type="NCBI Taxonomy" id="230812"/>
    <lineage>
        <taxon>Eukaryota</taxon>
        <taxon>Fungi</taxon>
        <taxon>Dikarya</taxon>
        <taxon>Basidiomycota</taxon>
        <taxon>Agaricomycotina</taxon>
        <taxon>Agaricomycetes</taxon>
        <taxon>Agaricomycetidae</taxon>
        <taxon>Agaricales</taxon>
        <taxon>Marasmiineae</taxon>
        <taxon>Mycenaceae</taxon>
        <taxon>Mycena</taxon>
    </lineage>
</organism>
<dbReference type="OrthoDB" id="2986625at2759"/>
<dbReference type="Proteomes" id="UP000623467">
    <property type="component" value="Unassembled WGS sequence"/>
</dbReference>
<accession>A0A8H6Y4I8</accession>
<evidence type="ECO:0000313" key="2">
    <source>
        <dbReference type="Proteomes" id="UP000623467"/>
    </source>
</evidence>
<reference evidence="1" key="1">
    <citation type="submission" date="2020-05" db="EMBL/GenBank/DDBJ databases">
        <title>Mycena genomes resolve the evolution of fungal bioluminescence.</title>
        <authorList>
            <person name="Tsai I.J."/>
        </authorList>
    </citation>
    <scope>NUCLEOTIDE SEQUENCE</scope>
    <source>
        <strain evidence="1">160909Yilan</strain>
    </source>
</reference>
<evidence type="ECO:0008006" key="3">
    <source>
        <dbReference type="Google" id="ProtNLM"/>
    </source>
</evidence>
<comment type="caution">
    <text evidence="1">The sequence shown here is derived from an EMBL/GenBank/DDBJ whole genome shotgun (WGS) entry which is preliminary data.</text>
</comment>
<sequence length="411" mass="45179">MLLDLSAELLEVIGAELTHTDYAVLRQVCKDLNGAVYRFFFSDLVLKISGNGPSEVGVQKLKTLAAGATGWSLYATTLRIVPAKAGGEGDHGGKLIDLAAALATLSNIQTVVWHVHDQVVSSLRKFTLKISGQGPSWGRQALTPEMYQDFIQLVTVQSQLSSLHLEGPTELSPVWRILRSRTQHTIKPTEITTNVVTHELFDYLSSYSGLEKLTLKYPDGGNANESNRLADAFFATVLPRHAEFLTELSCPAVYESRFSFGTHDVNVVSLLRKLTRLEMSINAGAVRRVQNQETYVDGKGRVHRMISIGISVEADQADIDPVTLLLETAACFPTLQCLTIVSAETESNRGAWCGNGRIHHKGTVDTAIATAVVAFRTDVPCSAIIRTGYNIYELRPLWEEGRLGYEQTGRY</sequence>
<gene>
    <name evidence="1" type="ORF">MSAN_01587000</name>
</gene>
<proteinExistence type="predicted"/>
<dbReference type="AlphaFoldDB" id="A0A8H6Y4I8"/>